<evidence type="ECO:0000256" key="3">
    <source>
        <dbReference type="ARBA" id="ARBA00008704"/>
    </source>
</evidence>
<evidence type="ECO:0000256" key="12">
    <source>
        <dbReference type="ARBA" id="ARBA00022989"/>
    </source>
</evidence>
<dbReference type="Proteomes" id="UP000652761">
    <property type="component" value="Unassembled WGS sequence"/>
</dbReference>
<keyword evidence="6" id="KW-0812">Transmembrane</keyword>
<dbReference type="OrthoDB" id="1738866at2759"/>
<comment type="pathway">
    <text evidence="2">Protein modification; protein ubiquitination.</text>
</comment>
<keyword evidence="14" id="KW-0576">Peroxisome</keyword>
<keyword evidence="5" id="KW-0808">Transferase</keyword>
<dbReference type="PANTHER" id="PTHR48178">
    <property type="entry name" value="PEROXISOME BIOGENESIS FACTOR 2"/>
    <property type="match status" value="1"/>
</dbReference>
<keyword evidence="9" id="KW-0833">Ubl conjugation pathway</keyword>
<dbReference type="GO" id="GO:0005778">
    <property type="term" value="C:peroxisomal membrane"/>
    <property type="evidence" value="ECO:0007669"/>
    <property type="project" value="UniProtKB-SubCell"/>
</dbReference>
<organism evidence="16 17">
    <name type="scientific">Colocasia esculenta</name>
    <name type="common">Wild taro</name>
    <name type="synonym">Arum esculentum</name>
    <dbReference type="NCBI Taxonomy" id="4460"/>
    <lineage>
        <taxon>Eukaryota</taxon>
        <taxon>Viridiplantae</taxon>
        <taxon>Streptophyta</taxon>
        <taxon>Embryophyta</taxon>
        <taxon>Tracheophyta</taxon>
        <taxon>Spermatophyta</taxon>
        <taxon>Magnoliopsida</taxon>
        <taxon>Liliopsida</taxon>
        <taxon>Araceae</taxon>
        <taxon>Aroideae</taxon>
        <taxon>Colocasieae</taxon>
        <taxon>Colocasia</taxon>
    </lineage>
</organism>
<dbReference type="InterPro" id="IPR025654">
    <property type="entry name" value="PEX2/10"/>
</dbReference>
<dbReference type="EMBL" id="NMUH01004285">
    <property type="protein sequence ID" value="MQM09081.1"/>
    <property type="molecule type" value="Genomic_DNA"/>
</dbReference>
<evidence type="ECO:0000256" key="2">
    <source>
        <dbReference type="ARBA" id="ARBA00004906"/>
    </source>
</evidence>
<evidence type="ECO:0000256" key="7">
    <source>
        <dbReference type="ARBA" id="ARBA00022723"/>
    </source>
</evidence>
<reference evidence="16" key="1">
    <citation type="submission" date="2017-07" db="EMBL/GenBank/DDBJ databases">
        <title>Taro Niue Genome Assembly and Annotation.</title>
        <authorList>
            <person name="Atibalentja N."/>
            <person name="Keating K."/>
            <person name="Fields C.J."/>
        </authorList>
    </citation>
    <scope>NUCLEOTIDE SEQUENCE</scope>
    <source>
        <strain evidence="16">Niue_2</strain>
        <tissue evidence="16">Leaf</tissue>
    </source>
</reference>
<evidence type="ECO:0000313" key="17">
    <source>
        <dbReference type="Proteomes" id="UP000652761"/>
    </source>
</evidence>
<keyword evidence="8" id="KW-0863">Zinc-finger</keyword>
<evidence type="ECO:0000256" key="1">
    <source>
        <dbReference type="ARBA" id="ARBA00004585"/>
    </source>
</evidence>
<dbReference type="AlphaFoldDB" id="A0A843WV31"/>
<protein>
    <submittedName>
        <fullName evidence="16">Uncharacterized protein</fullName>
    </submittedName>
</protein>
<evidence type="ECO:0000256" key="4">
    <source>
        <dbReference type="ARBA" id="ARBA00022448"/>
    </source>
</evidence>
<keyword evidence="15" id="KW-0732">Signal</keyword>
<evidence type="ECO:0000313" key="16">
    <source>
        <dbReference type="EMBL" id="MQM09081.1"/>
    </source>
</evidence>
<comment type="similarity">
    <text evidence="3">Belongs to the pex2/pex10/pex12 family.</text>
</comment>
<accession>A0A843WV31</accession>
<evidence type="ECO:0000256" key="14">
    <source>
        <dbReference type="ARBA" id="ARBA00023140"/>
    </source>
</evidence>
<evidence type="ECO:0000256" key="15">
    <source>
        <dbReference type="SAM" id="SignalP"/>
    </source>
</evidence>
<comment type="caution">
    <text evidence="16">The sequence shown here is derived from an EMBL/GenBank/DDBJ whole genome shotgun (WGS) entry which is preliminary data.</text>
</comment>
<dbReference type="GO" id="GO:0008270">
    <property type="term" value="F:zinc ion binding"/>
    <property type="evidence" value="ECO:0007669"/>
    <property type="project" value="UniProtKB-KW"/>
</dbReference>
<comment type="subcellular location">
    <subcellularLocation>
        <location evidence="1">Peroxisome membrane</location>
        <topology evidence="1">Multi-pass membrane protein</topology>
    </subcellularLocation>
</comment>
<dbReference type="PANTHER" id="PTHR48178:SF1">
    <property type="entry name" value="PEROXISOME BIOGENESIS FACTOR 2"/>
    <property type="match status" value="1"/>
</dbReference>
<proteinExistence type="inferred from homology"/>
<dbReference type="GO" id="GO:0016740">
    <property type="term" value="F:transferase activity"/>
    <property type="evidence" value="ECO:0007669"/>
    <property type="project" value="UniProtKB-KW"/>
</dbReference>
<keyword evidence="10" id="KW-0862">Zinc</keyword>
<evidence type="ECO:0000256" key="5">
    <source>
        <dbReference type="ARBA" id="ARBA00022679"/>
    </source>
</evidence>
<evidence type="ECO:0000256" key="6">
    <source>
        <dbReference type="ARBA" id="ARBA00022692"/>
    </source>
</evidence>
<evidence type="ECO:0000256" key="8">
    <source>
        <dbReference type="ARBA" id="ARBA00022771"/>
    </source>
</evidence>
<keyword evidence="13" id="KW-0472">Membrane</keyword>
<evidence type="ECO:0000256" key="9">
    <source>
        <dbReference type="ARBA" id="ARBA00022786"/>
    </source>
</evidence>
<evidence type="ECO:0000256" key="13">
    <source>
        <dbReference type="ARBA" id="ARBA00023136"/>
    </source>
</evidence>
<gene>
    <name evidence="16" type="ORF">Taro_041950</name>
</gene>
<keyword evidence="7" id="KW-0479">Metal-binding</keyword>
<feature type="chain" id="PRO_5032696384" evidence="15">
    <location>
        <begin position="18"/>
        <end position="131"/>
    </location>
</feature>
<keyword evidence="17" id="KW-1185">Reference proteome</keyword>
<sequence>MLNIKEMLLLLLPLVNSSSIKKFLLPFSKDKSSSSSDDDSICPICQLNPTIPFVALPCQHRLGFCGARAPGQSDAVPGALFTYLAGSVITVLGQGVQQLLHTVVQDATSLSLPCNAKHQLASRNANKRKQE</sequence>
<evidence type="ECO:0000256" key="10">
    <source>
        <dbReference type="ARBA" id="ARBA00022833"/>
    </source>
</evidence>
<keyword evidence="11" id="KW-0653">Protein transport</keyword>
<evidence type="ECO:0000256" key="11">
    <source>
        <dbReference type="ARBA" id="ARBA00022927"/>
    </source>
</evidence>
<keyword evidence="4" id="KW-0813">Transport</keyword>
<name>A0A843WV31_COLES</name>
<keyword evidence="12" id="KW-1133">Transmembrane helix</keyword>
<dbReference type="GO" id="GO:0016558">
    <property type="term" value="P:protein import into peroxisome matrix"/>
    <property type="evidence" value="ECO:0007669"/>
    <property type="project" value="InterPro"/>
</dbReference>
<feature type="signal peptide" evidence="15">
    <location>
        <begin position="1"/>
        <end position="17"/>
    </location>
</feature>